<gene>
    <name evidence="1" type="ORF">SBX64_11330</name>
</gene>
<accession>A0ABU4IUR9</accession>
<comment type="caution">
    <text evidence="1">The sequence shown here is derived from an EMBL/GenBank/DDBJ whole genome shotgun (WGS) entry which is preliminary data.</text>
</comment>
<name>A0ABU4IUR9_9VIBR</name>
<evidence type="ECO:0000313" key="1">
    <source>
        <dbReference type="EMBL" id="MDW6093142.1"/>
    </source>
</evidence>
<organism evidence="1 2">
    <name type="scientific">Vibrio rhizosphaerae</name>
    <dbReference type="NCBI Taxonomy" id="398736"/>
    <lineage>
        <taxon>Bacteria</taxon>
        <taxon>Pseudomonadati</taxon>
        <taxon>Pseudomonadota</taxon>
        <taxon>Gammaproteobacteria</taxon>
        <taxon>Vibrionales</taxon>
        <taxon>Vibrionaceae</taxon>
        <taxon>Vibrio</taxon>
    </lineage>
</organism>
<proteinExistence type="predicted"/>
<evidence type="ECO:0008006" key="3">
    <source>
        <dbReference type="Google" id="ProtNLM"/>
    </source>
</evidence>
<dbReference type="RefSeq" id="WP_318584983.1">
    <property type="nucleotide sequence ID" value="NZ_JAWRCP010000001.1"/>
</dbReference>
<dbReference type="EMBL" id="JAWRCP010000001">
    <property type="protein sequence ID" value="MDW6093142.1"/>
    <property type="molecule type" value="Genomic_DNA"/>
</dbReference>
<sequence>MIKSLRLKPVTRCHQNRNEPLKLGGFFIPKSQPDAEFLGTLFGVISAPNTMLNYKARNDHCIQLFTLDLSALPSDSVMGTESRNILIDTEMMMDAVAFLHSQVIQIKQGHRYMNMSERLRILEANHG</sequence>
<reference evidence="1 2" key="1">
    <citation type="submission" date="2023-11" db="EMBL/GenBank/DDBJ databases">
        <title>Plant-associative lifestyle of Vibrio porteresiae and its evolutionary dynamics.</title>
        <authorList>
            <person name="Rameshkumar N."/>
            <person name="Kirti K."/>
        </authorList>
    </citation>
    <scope>NUCLEOTIDE SEQUENCE [LARGE SCALE GENOMIC DNA]</scope>
    <source>
        <strain evidence="1 2">MSSRF7</strain>
    </source>
</reference>
<keyword evidence="2" id="KW-1185">Reference proteome</keyword>
<dbReference type="Proteomes" id="UP001279860">
    <property type="component" value="Unassembled WGS sequence"/>
</dbReference>
<evidence type="ECO:0000313" key="2">
    <source>
        <dbReference type="Proteomes" id="UP001279860"/>
    </source>
</evidence>
<protein>
    <recommendedName>
        <fullName evidence="3">Protein kinase domain-containing protein</fullName>
    </recommendedName>
</protein>